<evidence type="ECO:0000256" key="7">
    <source>
        <dbReference type="RuleBase" id="RU004016"/>
    </source>
</evidence>
<dbReference type="RefSeq" id="WP_317075103.1">
    <property type="nucleotide sequence ID" value="NZ_CP166302.1"/>
</dbReference>
<protein>
    <submittedName>
        <fullName evidence="10">D-alanyl-D-alanine carboxypeptidase</fullName>
    </submittedName>
</protein>
<dbReference type="Pfam" id="PF00768">
    <property type="entry name" value="Peptidase_S11"/>
    <property type="match status" value="1"/>
</dbReference>
<feature type="chain" id="PRO_5046638016" evidence="8">
    <location>
        <begin position="30"/>
        <end position="395"/>
    </location>
</feature>
<dbReference type="InterPro" id="IPR012338">
    <property type="entry name" value="Beta-lactam/transpept-like"/>
</dbReference>
<sequence>MFTVSRPGKTISQLLGFLLLVCLTTQAHANPRYAAIVIDAENGTVLHAANADASRYPASLTKMMTLYLLFDAMEQGRMSLNTAMPVSAHAASMPQTNIQLKKGDRLKVKDAIPALIVRSANDVAVVVAEALGGSESAFAKRMTAKARELKMYNTTFRNASGLPDSQQISTARDLATLSLRLMKDYPGYYHYFSTTSFTYKGKTYHSHNRMVQNAPGVDGMKTGYIRASGFNVATSALRDDRRVVGVVMGGKTAQSRDQHMASLIDRSIGRATQVARVTQVPAADRLVVRTRTVRQTVKQAPNTQPPQVPAADPLFHGDWAVQIGSFRMPEQARDRASDAARRLGDLAQARAAVTEVEISNRTLFRARLIGFEEKQAQNACQHLSRQGMDCLVVRL</sequence>
<evidence type="ECO:0000313" key="10">
    <source>
        <dbReference type="EMBL" id="MFH7565313.1"/>
    </source>
</evidence>
<dbReference type="SUPFAM" id="SSF56601">
    <property type="entry name" value="beta-lactamase/transpeptidase-like"/>
    <property type="match status" value="1"/>
</dbReference>
<keyword evidence="11" id="KW-1185">Reference proteome</keyword>
<evidence type="ECO:0000256" key="6">
    <source>
        <dbReference type="ARBA" id="ARBA00023316"/>
    </source>
</evidence>
<proteinExistence type="inferred from homology"/>
<comment type="similarity">
    <text evidence="1 7">Belongs to the peptidase S11 family.</text>
</comment>
<dbReference type="InterPro" id="IPR007730">
    <property type="entry name" value="SPOR-like_dom"/>
</dbReference>
<dbReference type="EMBL" id="JBGFTR010000011">
    <property type="protein sequence ID" value="MFH7565313.1"/>
    <property type="molecule type" value="Genomic_DNA"/>
</dbReference>
<keyword evidence="10" id="KW-0645">Protease</keyword>
<dbReference type="InterPro" id="IPR036680">
    <property type="entry name" value="SPOR-like_sf"/>
</dbReference>
<keyword evidence="10" id="KW-0121">Carboxypeptidase</keyword>
<evidence type="ECO:0000256" key="5">
    <source>
        <dbReference type="ARBA" id="ARBA00022984"/>
    </source>
</evidence>
<feature type="signal peptide" evidence="8">
    <location>
        <begin position="1"/>
        <end position="29"/>
    </location>
</feature>
<feature type="domain" description="SPOR" evidence="9">
    <location>
        <begin position="313"/>
        <end position="395"/>
    </location>
</feature>
<reference evidence="10 11" key="1">
    <citation type="submission" date="2024-08" db="EMBL/GenBank/DDBJ databases">
        <title>Oceanimonas smirnovii Genome sequencing and assembly.</title>
        <authorList>
            <person name="Tang B."/>
        </authorList>
    </citation>
    <scope>NUCLEOTIDE SEQUENCE [LARGE SCALE GENOMIC DNA]</scope>
    <source>
        <strain evidence="10 11">OS2020-119</strain>
    </source>
</reference>
<keyword evidence="5" id="KW-0573">Peptidoglycan synthesis</keyword>
<evidence type="ECO:0000256" key="1">
    <source>
        <dbReference type="ARBA" id="ARBA00007164"/>
    </source>
</evidence>
<evidence type="ECO:0000256" key="8">
    <source>
        <dbReference type="SAM" id="SignalP"/>
    </source>
</evidence>
<gene>
    <name evidence="10" type="ORF">AB9R89_08255</name>
</gene>
<evidence type="ECO:0000256" key="2">
    <source>
        <dbReference type="ARBA" id="ARBA00022729"/>
    </source>
</evidence>
<dbReference type="Gene3D" id="3.40.710.10">
    <property type="entry name" value="DD-peptidase/beta-lactamase superfamily"/>
    <property type="match status" value="1"/>
</dbReference>
<evidence type="ECO:0000256" key="4">
    <source>
        <dbReference type="ARBA" id="ARBA00022960"/>
    </source>
</evidence>
<evidence type="ECO:0000259" key="9">
    <source>
        <dbReference type="PROSITE" id="PS51724"/>
    </source>
</evidence>
<dbReference type="Proteomes" id="UP001610706">
    <property type="component" value="Unassembled WGS sequence"/>
</dbReference>
<name>A0ABW7P1G5_9GAMM</name>
<keyword evidence="2 8" id="KW-0732">Signal</keyword>
<dbReference type="GO" id="GO:0004180">
    <property type="term" value="F:carboxypeptidase activity"/>
    <property type="evidence" value="ECO:0007669"/>
    <property type="project" value="UniProtKB-KW"/>
</dbReference>
<dbReference type="PANTHER" id="PTHR21581">
    <property type="entry name" value="D-ALANYL-D-ALANINE CARBOXYPEPTIDASE"/>
    <property type="match status" value="1"/>
</dbReference>
<dbReference type="PROSITE" id="PS51724">
    <property type="entry name" value="SPOR"/>
    <property type="match status" value="1"/>
</dbReference>
<dbReference type="PANTHER" id="PTHR21581:SF6">
    <property type="entry name" value="TRAFFICKING PROTEIN PARTICLE COMPLEX SUBUNIT 12"/>
    <property type="match status" value="1"/>
</dbReference>
<dbReference type="InterPro" id="IPR001967">
    <property type="entry name" value="Peptidase_S11_N"/>
</dbReference>
<dbReference type="Gene3D" id="3.30.70.1070">
    <property type="entry name" value="Sporulation related repeat"/>
    <property type="match status" value="1"/>
</dbReference>
<dbReference type="InterPro" id="IPR018044">
    <property type="entry name" value="Peptidase_S11"/>
</dbReference>
<accession>A0ABW7P1G5</accession>
<dbReference type="PRINTS" id="PR00725">
    <property type="entry name" value="DADACBPTASE1"/>
</dbReference>
<evidence type="ECO:0000256" key="3">
    <source>
        <dbReference type="ARBA" id="ARBA00022801"/>
    </source>
</evidence>
<keyword evidence="3" id="KW-0378">Hydrolase</keyword>
<dbReference type="Pfam" id="PF05036">
    <property type="entry name" value="SPOR"/>
    <property type="match status" value="1"/>
</dbReference>
<keyword evidence="6" id="KW-0961">Cell wall biogenesis/degradation</keyword>
<comment type="caution">
    <text evidence="10">The sequence shown here is derived from an EMBL/GenBank/DDBJ whole genome shotgun (WGS) entry which is preliminary data.</text>
</comment>
<organism evidence="10 11">
    <name type="scientific">Oceanimonas smirnovii</name>
    <dbReference type="NCBI Taxonomy" id="264574"/>
    <lineage>
        <taxon>Bacteria</taxon>
        <taxon>Pseudomonadati</taxon>
        <taxon>Pseudomonadota</taxon>
        <taxon>Gammaproteobacteria</taxon>
        <taxon>Aeromonadales</taxon>
        <taxon>Aeromonadaceae</taxon>
        <taxon>Oceanimonas</taxon>
    </lineage>
</organism>
<keyword evidence="4" id="KW-0133">Cell shape</keyword>
<evidence type="ECO:0000313" key="11">
    <source>
        <dbReference type="Proteomes" id="UP001610706"/>
    </source>
</evidence>